<dbReference type="PROSITE" id="PS00108">
    <property type="entry name" value="PROTEIN_KINASE_ST"/>
    <property type="match status" value="1"/>
</dbReference>
<name>A0A401SIL6_CHIPU</name>
<feature type="domain" description="Protein kinase" evidence="7">
    <location>
        <begin position="428"/>
        <end position="681"/>
    </location>
</feature>
<evidence type="ECO:0000313" key="8">
    <source>
        <dbReference type="EMBL" id="GCC30190.1"/>
    </source>
</evidence>
<feature type="compositionally biased region" description="Basic residues" evidence="6">
    <location>
        <begin position="158"/>
        <end position="176"/>
    </location>
</feature>
<dbReference type="OMA" id="SIMEDYD"/>
<keyword evidence="2 5" id="KW-0547">Nucleotide-binding</keyword>
<dbReference type="PROSITE" id="PS50011">
    <property type="entry name" value="PROTEIN_KINASE_DOM"/>
    <property type="match status" value="1"/>
</dbReference>
<dbReference type="SUPFAM" id="SSF56112">
    <property type="entry name" value="Protein kinase-like (PK-like)"/>
    <property type="match status" value="1"/>
</dbReference>
<dbReference type="STRING" id="137246.A0A401SIL6"/>
<dbReference type="PROSITE" id="PS00107">
    <property type="entry name" value="PROTEIN_KINASE_ATP"/>
    <property type="match status" value="1"/>
</dbReference>
<dbReference type="InterPro" id="IPR011009">
    <property type="entry name" value="Kinase-like_dom_sf"/>
</dbReference>
<sequence length="1025" mass="114170">MRSRFLSTGSRGLVIVTVLFWPWGQLEMAVKHSSRHTAESDIRDQQELPISQMESKRSEISEYKRCTKMCLPEKVLTEGTAKQETDENGSKYSYIAQATGVGNQKLIPSCEKPQFIATPNSYSNHAERLSLESIPNNVAKLVKGQLPQLQQDHELHKYPRRKRGKRKSKHKVKGKTKASQNRSKTPEQESCPPIPVQEDDADNSTSDFCSSTTISGSSCCDLEKVHLRTVERDSLGFCGLGLQNRFREDEKIENIFYNIQNLENTVKKSNVRPIPSSSTKNSGLMHNMAFPKVAKNFDWKLHTGSVRQPELNQIDPTETFKKQELCLKNSAAMLYINDEGGDTGIRIPDSISAEETSPPQFSASHSDARKGYVISDSIMYLGNHALQWENYSDRWKQKEKFPQTNEGVLQHEKLQPVDCQYKENRQWSLISSPLGVGTFGEVYVAKDHSTDFTCAAKRIHLANFQPQELLTWSKVNSRRIVPLYGGVREGEMITLFMQLIQGGSIAQLIVNKGPLPEALTLHYTGHVLEALEHLHSHGIVHGDVKADNVLISQRGLEVYLCDFGHSTQLKSVGKSTPHGSHCFGTVTHMAPEVVAGQGFGVRADSWSVACMMLHMLTGCHPWKNVSTNQLLLKIVTQDPPVDEIPPTCSPHTANVIRAGLVKDPQYRATVSELHAQVHRALAVLRQRATGGSPTNPIQKITCASKSNNDGCDGGTTALEPDLNGGHCITRGRPPPGSDPVPTNIDSNKHRFCYLKGSPLNVGNMGSVETLTKKSLPPAYQRRPRPKNLIRLACNFSQLLLRDEEIQIPEEVTEPCSDEEDLSTPSPLLSLPSFQNNEADRKLLEEYGNLQREFLLYNLSQVFPERLEDHILDVLSSDAYSIMEDYDKDSQKGMPSLSGNYSSGIHSMSWNSLTDGHSASFSLSQRLDHQQDMPSLFNGVEARIHTFSGECLIVHDMRRATVGQVATGISNLIQIPSFSLVKQNGHPISPDFEIPDSGIDLRCTPASNYSNSWTWRVKDGSLNFKS</sequence>
<keyword evidence="3" id="KW-0418">Kinase</keyword>
<dbReference type="EMBL" id="BEZZ01000288">
    <property type="protein sequence ID" value="GCC30190.1"/>
    <property type="molecule type" value="Genomic_DNA"/>
</dbReference>
<evidence type="ECO:0000256" key="2">
    <source>
        <dbReference type="ARBA" id="ARBA00022741"/>
    </source>
</evidence>
<keyword evidence="9" id="KW-1185">Reference proteome</keyword>
<gene>
    <name evidence="8" type="ORF">chiPu_0008638</name>
</gene>
<proteinExistence type="predicted"/>
<dbReference type="Gene3D" id="3.30.200.20">
    <property type="entry name" value="Phosphorylase Kinase, domain 1"/>
    <property type="match status" value="1"/>
</dbReference>
<dbReference type="Proteomes" id="UP000287033">
    <property type="component" value="Unassembled WGS sequence"/>
</dbReference>
<evidence type="ECO:0000256" key="5">
    <source>
        <dbReference type="PROSITE-ProRule" id="PRU10141"/>
    </source>
</evidence>
<evidence type="ECO:0000256" key="1">
    <source>
        <dbReference type="ARBA" id="ARBA00022679"/>
    </source>
</evidence>
<dbReference type="GO" id="GO:0004672">
    <property type="term" value="F:protein kinase activity"/>
    <property type="evidence" value="ECO:0007669"/>
    <property type="project" value="InterPro"/>
</dbReference>
<dbReference type="GO" id="GO:0005524">
    <property type="term" value="F:ATP binding"/>
    <property type="evidence" value="ECO:0007669"/>
    <property type="project" value="UniProtKB-UniRule"/>
</dbReference>
<dbReference type="SMART" id="SM00220">
    <property type="entry name" value="S_TKc"/>
    <property type="match status" value="1"/>
</dbReference>
<evidence type="ECO:0000256" key="4">
    <source>
        <dbReference type="ARBA" id="ARBA00022840"/>
    </source>
</evidence>
<comment type="caution">
    <text evidence="8">The sequence shown here is derived from an EMBL/GenBank/DDBJ whole genome shotgun (WGS) entry which is preliminary data.</text>
</comment>
<keyword evidence="4 5" id="KW-0067">ATP-binding</keyword>
<evidence type="ECO:0000259" key="7">
    <source>
        <dbReference type="PROSITE" id="PS50011"/>
    </source>
</evidence>
<dbReference type="PANTHER" id="PTHR48016:SF9">
    <property type="entry name" value="MITOGEN-ACTIVATED PROTEIN KINASE KINASE KINASE 14"/>
    <property type="match status" value="1"/>
</dbReference>
<feature type="binding site" evidence="5">
    <location>
        <position position="457"/>
    </location>
    <ligand>
        <name>ATP</name>
        <dbReference type="ChEBI" id="CHEBI:30616"/>
    </ligand>
</feature>
<reference evidence="8 9" key="1">
    <citation type="journal article" date="2018" name="Nat. Ecol. Evol.">
        <title>Shark genomes provide insights into elasmobranch evolution and the origin of vertebrates.</title>
        <authorList>
            <person name="Hara Y"/>
            <person name="Yamaguchi K"/>
            <person name="Onimaru K"/>
            <person name="Kadota M"/>
            <person name="Koyanagi M"/>
            <person name="Keeley SD"/>
            <person name="Tatsumi K"/>
            <person name="Tanaka K"/>
            <person name="Motone F"/>
            <person name="Kageyama Y"/>
            <person name="Nozu R"/>
            <person name="Adachi N"/>
            <person name="Nishimura O"/>
            <person name="Nakagawa R"/>
            <person name="Tanegashima C"/>
            <person name="Kiyatake I"/>
            <person name="Matsumoto R"/>
            <person name="Murakumo K"/>
            <person name="Nishida K"/>
            <person name="Terakita A"/>
            <person name="Kuratani S"/>
            <person name="Sato K"/>
            <person name="Hyodo S Kuraku.S."/>
        </authorList>
    </citation>
    <scope>NUCLEOTIDE SEQUENCE [LARGE SCALE GENOMIC DNA]</scope>
</reference>
<accession>A0A401SIL6</accession>
<dbReference type="InterPro" id="IPR017441">
    <property type="entry name" value="Protein_kinase_ATP_BS"/>
</dbReference>
<dbReference type="OrthoDB" id="5836549at2759"/>
<evidence type="ECO:0000256" key="3">
    <source>
        <dbReference type="ARBA" id="ARBA00022777"/>
    </source>
</evidence>
<keyword evidence="1" id="KW-0808">Transferase</keyword>
<feature type="region of interest" description="Disordered" evidence="6">
    <location>
        <begin position="146"/>
        <end position="208"/>
    </location>
</feature>
<dbReference type="AlphaFoldDB" id="A0A401SIL6"/>
<dbReference type="Pfam" id="PF00069">
    <property type="entry name" value="Pkinase"/>
    <property type="match status" value="1"/>
</dbReference>
<dbReference type="InterPro" id="IPR000719">
    <property type="entry name" value="Prot_kinase_dom"/>
</dbReference>
<dbReference type="GO" id="GO:0007249">
    <property type="term" value="P:canonical NF-kappaB signal transduction"/>
    <property type="evidence" value="ECO:0007669"/>
    <property type="project" value="TreeGrafter"/>
</dbReference>
<dbReference type="InterPro" id="IPR050538">
    <property type="entry name" value="MAP_kinase_kinase_kinase"/>
</dbReference>
<evidence type="ECO:0000256" key="6">
    <source>
        <dbReference type="SAM" id="MobiDB-lite"/>
    </source>
</evidence>
<organism evidence="8 9">
    <name type="scientific">Chiloscyllium punctatum</name>
    <name type="common">Brownbanded bambooshark</name>
    <name type="synonym">Hemiscyllium punctatum</name>
    <dbReference type="NCBI Taxonomy" id="137246"/>
    <lineage>
        <taxon>Eukaryota</taxon>
        <taxon>Metazoa</taxon>
        <taxon>Chordata</taxon>
        <taxon>Craniata</taxon>
        <taxon>Vertebrata</taxon>
        <taxon>Chondrichthyes</taxon>
        <taxon>Elasmobranchii</taxon>
        <taxon>Galeomorphii</taxon>
        <taxon>Galeoidea</taxon>
        <taxon>Orectolobiformes</taxon>
        <taxon>Hemiscylliidae</taxon>
        <taxon>Chiloscyllium</taxon>
    </lineage>
</organism>
<dbReference type="InterPro" id="IPR008271">
    <property type="entry name" value="Ser/Thr_kinase_AS"/>
</dbReference>
<evidence type="ECO:0000313" key="9">
    <source>
        <dbReference type="Proteomes" id="UP000287033"/>
    </source>
</evidence>
<dbReference type="Gene3D" id="1.10.510.10">
    <property type="entry name" value="Transferase(Phosphotransferase) domain 1"/>
    <property type="match status" value="1"/>
</dbReference>
<protein>
    <recommendedName>
        <fullName evidence="7">Protein kinase domain-containing protein</fullName>
    </recommendedName>
</protein>
<dbReference type="PANTHER" id="PTHR48016">
    <property type="entry name" value="MAP KINASE KINASE KINASE SSK2-RELATED-RELATED"/>
    <property type="match status" value="1"/>
</dbReference>